<dbReference type="GO" id="GO:0016020">
    <property type="term" value="C:membrane"/>
    <property type="evidence" value="ECO:0007669"/>
    <property type="project" value="UniProtKB-SubCell"/>
</dbReference>
<protein>
    <submittedName>
        <fullName evidence="6">Arginine/ornithine antiporter ArcD</fullName>
    </submittedName>
</protein>
<organism evidence="6">
    <name type="scientific">uncultured Rubrobacteraceae bacterium</name>
    <dbReference type="NCBI Taxonomy" id="349277"/>
    <lineage>
        <taxon>Bacteria</taxon>
        <taxon>Bacillati</taxon>
        <taxon>Actinomycetota</taxon>
        <taxon>Rubrobacteria</taxon>
        <taxon>Rubrobacterales</taxon>
        <taxon>Rubrobacteraceae</taxon>
        <taxon>environmental samples</taxon>
    </lineage>
</organism>
<keyword evidence="3 5" id="KW-1133">Transmembrane helix</keyword>
<evidence type="ECO:0000256" key="1">
    <source>
        <dbReference type="ARBA" id="ARBA00004141"/>
    </source>
</evidence>
<proteinExistence type="predicted"/>
<dbReference type="InterPro" id="IPR032808">
    <property type="entry name" value="DoxX"/>
</dbReference>
<evidence type="ECO:0000256" key="5">
    <source>
        <dbReference type="SAM" id="Phobius"/>
    </source>
</evidence>
<feature type="transmembrane region" description="Helical" evidence="5">
    <location>
        <begin position="85"/>
        <end position="103"/>
    </location>
</feature>
<dbReference type="AlphaFoldDB" id="A0A6J4TSW3"/>
<accession>A0A6J4TSW3</accession>
<feature type="transmembrane region" description="Helical" evidence="5">
    <location>
        <begin position="23"/>
        <end position="42"/>
    </location>
</feature>
<evidence type="ECO:0000313" key="6">
    <source>
        <dbReference type="EMBL" id="CAA9531082.1"/>
    </source>
</evidence>
<comment type="subcellular location">
    <subcellularLocation>
        <location evidence="1">Membrane</location>
        <topology evidence="1">Multi-pass membrane protein</topology>
    </subcellularLocation>
</comment>
<name>A0A6J4TSW3_9ACTN</name>
<feature type="transmembrane region" description="Helical" evidence="5">
    <location>
        <begin position="109"/>
        <end position="127"/>
    </location>
</feature>
<dbReference type="EMBL" id="CADCVM010000479">
    <property type="protein sequence ID" value="CAA9531082.1"/>
    <property type="molecule type" value="Genomic_DNA"/>
</dbReference>
<evidence type="ECO:0000256" key="3">
    <source>
        <dbReference type="ARBA" id="ARBA00022989"/>
    </source>
</evidence>
<evidence type="ECO:0000256" key="2">
    <source>
        <dbReference type="ARBA" id="ARBA00022692"/>
    </source>
</evidence>
<sequence>MYGEATVEGQGASRGFAPKTARWAGRVTSALVVAFLLFDGVIKAMMLEPAVEGSVQLGYPEGTVFGIGLALLVSTALYAVPRTAFLGAILLTGYLGGAVATQVRVEDPWFLFPAFLGVLVWGGLFLRDGRIRALVSR</sequence>
<feature type="transmembrane region" description="Helical" evidence="5">
    <location>
        <begin position="62"/>
        <end position="80"/>
    </location>
</feature>
<gene>
    <name evidence="6" type="ORF">AVDCRST_MAG05-4434</name>
</gene>
<evidence type="ECO:0000256" key="4">
    <source>
        <dbReference type="ARBA" id="ARBA00023136"/>
    </source>
</evidence>
<dbReference type="Pfam" id="PF13564">
    <property type="entry name" value="DoxX_2"/>
    <property type="match status" value="1"/>
</dbReference>
<reference evidence="6" key="1">
    <citation type="submission" date="2020-02" db="EMBL/GenBank/DDBJ databases">
        <authorList>
            <person name="Meier V. D."/>
        </authorList>
    </citation>
    <scope>NUCLEOTIDE SEQUENCE</scope>
    <source>
        <strain evidence="6">AVDCRST_MAG05</strain>
    </source>
</reference>
<keyword evidence="2 5" id="KW-0812">Transmembrane</keyword>
<keyword evidence="4 5" id="KW-0472">Membrane</keyword>